<organism evidence="1 2">
    <name type="scientific">Coemansia thaxteri</name>
    <dbReference type="NCBI Taxonomy" id="2663907"/>
    <lineage>
        <taxon>Eukaryota</taxon>
        <taxon>Fungi</taxon>
        <taxon>Fungi incertae sedis</taxon>
        <taxon>Zoopagomycota</taxon>
        <taxon>Kickxellomycotina</taxon>
        <taxon>Kickxellomycetes</taxon>
        <taxon>Kickxellales</taxon>
        <taxon>Kickxellaceae</taxon>
        <taxon>Coemansia</taxon>
    </lineage>
</organism>
<dbReference type="Proteomes" id="UP001150907">
    <property type="component" value="Unassembled WGS sequence"/>
</dbReference>
<comment type="caution">
    <text evidence="1">The sequence shown here is derived from an EMBL/GenBank/DDBJ whole genome shotgun (WGS) entry which is preliminary data.</text>
</comment>
<dbReference type="EMBL" id="JANBQF010000125">
    <property type="protein sequence ID" value="KAJ2004967.1"/>
    <property type="molecule type" value="Genomic_DNA"/>
</dbReference>
<name>A0A9W8BKX8_9FUNG</name>
<keyword evidence="2" id="KW-1185">Reference proteome</keyword>
<sequence length="590" mass="65750">MDSHSDLVDVLLLSDCNIYERYPELVQRVDYFLYEWTEEMLTRTESLLRKKSRGLRNTSSAICKERLYTNNGEDEAFTHARSLNIAWRQWAVGRLQLPRYPPERINWNKDADPVFLYGQMPALRLEVPWSIHNTASTATLPSPQQQQQQQQQQQLKSALKRTDLQTFLTSPTLSPLSSPPHSPMYSPAISIRENMSTASFGSDSTLDIDPSATLIKPRLRFNNSVEQCMVVFNQEKEYLPTDYEEEDGYSSSDDFAYLDYGSGNKKPTSSSPSLRRSLVIKLAPAHLKGDHRKPLTAVSAPAAYREIHLYTEGDAGEEDAATAGYFNAYGASSSSSTLRVKRKPATTIAGGVTGYVQGCVQSVAGQVRRFVNDAVSVSTFASTDCPNKSIQQLPGGDIDSTPRVGMQTSNVVRDPFSSAPPSSNPTISADHMLFDDDNGEEDEDAIIQEFEREMLKYRSTSSSYSHYQQLPSATKTAVPPAFARRYGYDNSSVASGHHHHSAWDDDDACDYDVYATEYQLCRDDFETRLATITTDSAITTDSTIAADSTMQPPPNRGRNDSIIDRAEDTIVNTVDAVKWCASFISNYTIF</sequence>
<accession>A0A9W8BKX8</accession>
<protein>
    <submittedName>
        <fullName evidence="1">Protein phosphatase regulator</fullName>
    </submittedName>
</protein>
<reference evidence="1" key="1">
    <citation type="submission" date="2022-07" db="EMBL/GenBank/DDBJ databases">
        <title>Phylogenomic reconstructions and comparative analyses of Kickxellomycotina fungi.</title>
        <authorList>
            <person name="Reynolds N.K."/>
            <person name="Stajich J.E."/>
            <person name="Barry K."/>
            <person name="Grigoriev I.V."/>
            <person name="Crous P."/>
            <person name="Smith M.E."/>
        </authorList>
    </citation>
    <scope>NUCLEOTIDE SEQUENCE</scope>
    <source>
        <strain evidence="1">IMI 214461</strain>
    </source>
</reference>
<evidence type="ECO:0000313" key="2">
    <source>
        <dbReference type="Proteomes" id="UP001150907"/>
    </source>
</evidence>
<evidence type="ECO:0000313" key="1">
    <source>
        <dbReference type="EMBL" id="KAJ2004967.1"/>
    </source>
</evidence>
<proteinExistence type="predicted"/>
<dbReference type="OrthoDB" id="5563539at2759"/>
<dbReference type="AlphaFoldDB" id="A0A9W8BKX8"/>
<gene>
    <name evidence="1" type="primary">REG1</name>
    <name evidence="1" type="ORF">H4R26_002216</name>
</gene>